<dbReference type="AlphaFoldDB" id="A0A662D8A7"/>
<dbReference type="InterPro" id="IPR017871">
    <property type="entry name" value="ABC_transporter-like_CS"/>
</dbReference>
<protein>
    <submittedName>
        <fullName evidence="10">ABC transporter ATP-binding protein</fullName>
    </submittedName>
</protein>
<keyword evidence="5 10" id="KW-0067">ATP-binding</keyword>
<dbReference type="PROSITE" id="PS00211">
    <property type="entry name" value="ABC_TRANSPORTER_1"/>
    <property type="match status" value="1"/>
</dbReference>
<dbReference type="SUPFAM" id="SSF52540">
    <property type="entry name" value="P-loop containing nucleoside triphosphate hydrolases"/>
    <property type="match status" value="1"/>
</dbReference>
<dbReference type="Proteomes" id="UP000280417">
    <property type="component" value="Unassembled WGS sequence"/>
</dbReference>
<reference evidence="10 11" key="1">
    <citation type="submission" date="2018-06" db="EMBL/GenBank/DDBJ databases">
        <title>Extensive metabolic versatility and redundancy in microbially diverse, dynamic hydrothermal sediments.</title>
        <authorList>
            <person name="Dombrowski N."/>
            <person name="Teske A."/>
            <person name="Baker B.J."/>
        </authorList>
    </citation>
    <scope>NUCLEOTIDE SEQUENCE [LARGE SCALE GENOMIC DNA]</scope>
    <source>
        <strain evidence="10">B3_G15</strain>
    </source>
</reference>
<dbReference type="InterPro" id="IPR027417">
    <property type="entry name" value="P-loop_NTPase"/>
</dbReference>
<organism evidence="10 11">
    <name type="scientific">Aerophobetes bacterium</name>
    <dbReference type="NCBI Taxonomy" id="2030807"/>
    <lineage>
        <taxon>Bacteria</taxon>
        <taxon>Candidatus Aerophobota</taxon>
    </lineage>
</organism>
<keyword evidence="2" id="KW-1003">Cell membrane</keyword>
<evidence type="ECO:0000256" key="4">
    <source>
        <dbReference type="ARBA" id="ARBA00022741"/>
    </source>
</evidence>
<dbReference type="Pfam" id="PF00005">
    <property type="entry name" value="ABC_tran"/>
    <property type="match status" value="1"/>
</dbReference>
<keyword evidence="7" id="KW-0406">Ion transport</keyword>
<feature type="domain" description="ABC transporter" evidence="9">
    <location>
        <begin position="4"/>
        <end position="213"/>
    </location>
</feature>
<dbReference type="InterPro" id="IPR003593">
    <property type="entry name" value="AAA+_ATPase"/>
</dbReference>
<name>A0A662D8A7_UNCAE</name>
<dbReference type="PANTHER" id="PTHR42781">
    <property type="entry name" value="SPERMIDINE/PUTRESCINE IMPORT ATP-BINDING PROTEIN POTA"/>
    <property type="match status" value="1"/>
</dbReference>
<dbReference type="Gene3D" id="3.40.50.300">
    <property type="entry name" value="P-loop containing nucleotide triphosphate hydrolases"/>
    <property type="match status" value="1"/>
</dbReference>
<dbReference type="CDD" id="cd03259">
    <property type="entry name" value="ABC_Carb_Solutes_like"/>
    <property type="match status" value="1"/>
</dbReference>
<dbReference type="SMART" id="SM00382">
    <property type="entry name" value="AAA"/>
    <property type="match status" value="1"/>
</dbReference>
<dbReference type="EMBL" id="QMQA01000362">
    <property type="protein sequence ID" value="RLE09547.1"/>
    <property type="molecule type" value="Genomic_DNA"/>
</dbReference>
<dbReference type="InterPro" id="IPR003439">
    <property type="entry name" value="ABC_transporter-like_ATP-bd"/>
</dbReference>
<proteinExistence type="predicted"/>
<dbReference type="GO" id="GO:0005886">
    <property type="term" value="C:plasma membrane"/>
    <property type="evidence" value="ECO:0007669"/>
    <property type="project" value="UniProtKB-ARBA"/>
</dbReference>
<keyword evidence="6" id="KW-0408">Iron</keyword>
<dbReference type="PANTHER" id="PTHR42781:SF4">
    <property type="entry name" value="SPERMIDINE_PUTRESCINE IMPORT ATP-BINDING PROTEIN POTA"/>
    <property type="match status" value="1"/>
</dbReference>
<comment type="caution">
    <text evidence="10">The sequence shown here is derived from an EMBL/GenBank/DDBJ whole genome shotgun (WGS) entry which is preliminary data.</text>
</comment>
<dbReference type="GO" id="GO:0005524">
    <property type="term" value="F:ATP binding"/>
    <property type="evidence" value="ECO:0007669"/>
    <property type="project" value="UniProtKB-KW"/>
</dbReference>
<evidence type="ECO:0000256" key="5">
    <source>
        <dbReference type="ARBA" id="ARBA00022840"/>
    </source>
</evidence>
<dbReference type="GO" id="GO:0015408">
    <property type="term" value="F:ABC-type ferric iron transporter activity"/>
    <property type="evidence" value="ECO:0007669"/>
    <property type="project" value="InterPro"/>
</dbReference>
<dbReference type="PROSITE" id="PS50893">
    <property type="entry name" value="ABC_TRANSPORTER_2"/>
    <property type="match status" value="1"/>
</dbReference>
<dbReference type="InterPro" id="IPR015853">
    <property type="entry name" value="ABC_transpr_FbpC"/>
</dbReference>
<accession>A0A662D8A7</accession>
<evidence type="ECO:0000256" key="1">
    <source>
        <dbReference type="ARBA" id="ARBA00022448"/>
    </source>
</evidence>
<evidence type="ECO:0000313" key="10">
    <source>
        <dbReference type="EMBL" id="RLE09547.1"/>
    </source>
</evidence>
<evidence type="ECO:0000256" key="7">
    <source>
        <dbReference type="ARBA" id="ARBA00023065"/>
    </source>
</evidence>
<dbReference type="GO" id="GO:0016887">
    <property type="term" value="F:ATP hydrolysis activity"/>
    <property type="evidence" value="ECO:0007669"/>
    <property type="project" value="InterPro"/>
</dbReference>
<keyword evidence="8" id="KW-0472">Membrane</keyword>
<dbReference type="GO" id="GO:0032991">
    <property type="term" value="C:protein-containing complex"/>
    <property type="evidence" value="ECO:0007669"/>
    <property type="project" value="UniProtKB-ARBA"/>
</dbReference>
<feature type="non-terminal residue" evidence="10">
    <location>
        <position position="213"/>
    </location>
</feature>
<evidence type="ECO:0000256" key="8">
    <source>
        <dbReference type="ARBA" id="ARBA00023136"/>
    </source>
</evidence>
<dbReference type="FunFam" id="3.40.50.300:FF:000133">
    <property type="entry name" value="Spermidine/putrescine import ATP-binding protein PotA"/>
    <property type="match status" value="1"/>
</dbReference>
<keyword evidence="3" id="KW-0410">Iron transport</keyword>
<evidence type="ECO:0000256" key="6">
    <source>
        <dbReference type="ARBA" id="ARBA00023004"/>
    </source>
</evidence>
<evidence type="ECO:0000256" key="3">
    <source>
        <dbReference type="ARBA" id="ARBA00022496"/>
    </source>
</evidence>
<sequence>MAFVKVQRLTKKFDSVIAVDNVSFEVKKGEILTLLGPSGCGKTTTLRCIAGLERPDQGEIYIGDKLVSSTEKKIFVPPEKRELGMVFQSYAIWPHMTVFQNIAYPLVEKKMPRQEIEKKVRDVLKLIGLEELEQRYATLLSGGQQQRVALARSLVYNPVLLLLDEPLSNLDAKLRESMRMEIVELQKKFEITAIYVTHDQAEAMAISDRVAVM</sequence>
<gene>
    <name evidence="10" type="ORF">DRJ04_09815</name>
</gene>
<evidence type="ECO:0000313" key="11">
    <source>
        <dbReference type="Proteomes" id="UP000280417"/>
    </source>
</evidence>
<dbReference type="InterPro" id="IPR050093">
    <property type="entry name" value="ABC_SmlMolc_Importer"/>
</dbReference>
<keyword evidence="1" id="KW-0813">Transport</keyword>
<evidence type="ECO:0000256" key="2">
    <source>
        <dbReference type="ARBA" id="ARBA00022475"/>
    </source>
</evidence>
<evidence type="ECO:0000259" key="9">
    <source>
        <dbReference type="PROSITE" id="PS50893"/>
    </source>
</evidence>
<keyword evidence="4" id="KW-0547">Nucleotide-binding</keyword>